<dbReference type="Gene3D" id="2.40.30.240">
    <property type="match status" value="1"/>
</dbReference>
<proteinExistence type="predicted"/>
<sequence>MPNQFITTDLVSNTALAMFANNAPFVMTASRIYQDDFVSSGYKIGDTLQVRRQNHFIVGDGSVATPQSIIETVETIVIAHQYHALIAYTIQDLSLRIEDFSRLFIAPAIQEVITQMEKDIGGAAEQTLNFFTGTAGVAINSFTTVDTAGAKLLEQGVNIASDAYLAMTVRDGSSLKGALLNNFTPVFNEDIVRSSAIGHLSYFDIFQSQNIKRHTAGAGPRLYSSDALLVNGAVSSGNTIVMDGATINITNYFVVGDVISIAGVDSVNPVGRGDTGQNMQWVITANASSDNSGNITITVSPSIISDTSNPNQNVTNAVPDNAAVTMVGSHNVNVAYPSRGLDIVCPPLYKLQVPYASVAVDPETGLSLAVTQTGDILGYQNYMRIDLLCGFAWHQQYAVRVLS</sequence>
<accession>A0A6J5L5F9</accession>
<reference evidence="1" key="1">
    <citation type="submission" date="2020-04" db="EMBL/GenBank/DDBJ databases">
        <authorList>
            <person name="Chiriac C."/>
            <person name="Salcher M."/>
            <person name="Ghai R."/>
            <person name="Kavagutti S V."/>
        </authorList>
    </citation>
    <scope>NUCLEOTIDE SEQUENCE</scope>
</reference>
<evidence type="ECO:0000313" key="1">
    <source>
        <dbReference type="EMBL" id="CAB4128603.1"/>
    </source>
</evidence>
<gene>
    <name evidence="1" type="ORF">UFOVP100_47</name>
</gene>
<organism evidence="1">
    <name type="scientific">uncultured Caudovirales phage</name>
    <dbReference type="NCBI Taxonomy" id="2100421"/>
    <lineage>
        <taxon>Viruses</taxon>
        <taxon>Duplodnaviria</taxon>
        <taxon>Heunggongvirae</taxon>
        <taxon>Uroviricota</taxon>
        <taxon>Caudoviricetes</taxon>
        <taxon>Peduoviridae</taxon>
        <taxon>Maltschvirus</taxon>
        <taxon>Maltschvirus maltsch</taxon>
    </lineage>
</organism>
<dbReference type="Pfam" id="PF11651">
    <property type="entry name" value="P22_CoatProtein"/>
    <property type="match status" value="1"/>
</dbReference>
<dbReference type="InterPro" id="IPR024659">
    <property type="entry name" value="Phage_coat_Gp5"/>
</dbReference>
<dbReference type="EMBL" id="LR796229">
    <property type="protein sequence ID" value="CAB4128603.1"/>
    <property type="molecule type" value="Genomic_DNA"/>
</dbReference>
<protein>
    <submittedName>
        <fullName evidence="1">Major capsid protein Gp5</fullName>
    </submittedName>
</protein>
<name>A0A6J5L5F9_9CAUD</name>